<protein>
    <submittedName>
        <fullName evidence="4">Phytanoyl-CoA 2-hydroxylase interacting protein</fullName>
    </submittedName>
</protein>
<sequence>MERGRRQCLELGGRTEMMPGIWSREGEQGRSQELRARGAQRWEPRGRWGRCQEPRGASSGRMGEILGAGSPEEDGGDAGSWHKPGRLERQLMSGRQEVRGAAGRDGLLQGDGDALMSPCLSPDYAKEHLAQLQEKAELIAGRMLRFSVFYRNQHKEYFQHVRMHCGNVMKPSLKDNSGSHGSPTSGMLHGIFFSCNTEFNTGQPPQDSPYGRYRFQIPAQRLFNPNTNLYFADFYCMYTAYHYVVLVLAPKGSSGDLFCRERLPQLDISSNKFLTCCVEEGELVYRHAQDSILEVIYTEPVDLRDRKSVAIPGGALASLSRSQPRLCHRGRSLLGHRGPGGKVRARGEDVVPAGPGSKARRGVGAARSE</sequence>
<organism evidence="4 5">
    <name type="scientific">Ficedula albicollis</name>
    <name type="common">Collared flycatcher</name>
    <name type="synonym">Muscicapa albicollis</name>
    <dbReference type="NCBI Taxonomy" id="59894"/>
    <lineage>
        <taxon>Eukaryota</taxon>
        <taxon>Metazoa</taxon>
        <taxon>Chordata</taxon>
        <taxon>Craniata</taxon>
        <taxon>Vertebrata</taxon>
        <taxon>Euteleostomi</taxon>
        <taxon>Archelosauria</taxon>
        <taxon>Archosauria</taxon>
        <taxon>Dinosauria</taxon>
        <taxon>Saurischia</taxon>
        <taxon>Theropoda</taxon>
        <taxon>Coelurosauria</taxon>
        <taxon>Aves</taxon>
        <taxon>Neognathae</taxon>
        <taxon>Neoaves</taxon>
        <taxon>Telluraves</taxon>
        <taxon>Australaves</taxon>
        <taxon>Passeriformes</taxon>
        <taxon>Muscicapidae</taxon>
        <taxon>Ficedula</taxon>
    </lineage>
</organism>
<dbReference type="Pfam" id="PF19281">
    <property type="entry name" value="PHYHIP_C"/>
    <property type="match status" value="1"/>
</dbReference>
<dbReference type="GO" id="GO:1990782">
    <property type="term" value="F:protein tyrosine kinase binding"/>
    <property type="evidence" value="ECO:0007669"/>
    <property type="project" value="Ensembl"/>
</dbReference>
<feature type="domain" description="Phytanoyl-CoA hydroxylase-interacting protein-like C-terminal" evidence="3">
    <location>
        <begin position="122"/>
        <end position="321"/>
    </location>
</feature>
<evidence type="ECO:0000313" key="5">
    <source>
        <dbReference type="Proteomes" id="UP000016665"/>
    </source>
</evidence>
<dbReference type="GO" id="GO:0008104">
    <property type="term" value="P:intracellular protein localization"/>
    <property type="evidence" value="ECO:0007669"/>
    <property type="project" value="Ensembl"/>
</dbReference>
<keyword evidence="5" id="KW-1185">Reference proteome</keyword>
<evidence type="ECO:0000256" key="2">
    <source>
        <dbReference type="SAM" id="MobiDB-lite"/>
    </source>
</evidence>
<reference evidence="4" key="2">
    <citation type="submission" date="2025-09" db="UniProtKB">
        <authorList>
            <consortium name="Ensembl"/>
        </authorList>
    </citation>
    <scope>IDENTIFICATION</scope>
</reference>
<dbReference type="PANTHER" id="PTHR15698">
    <property type="entry name" value="PROTEIN CBG15099"/>
    <property type="match status" value="1"/>
</dbReference>
<dbReference type="PANTHER" id="PTHR15698:SF9">
    <property type="entry name" value="PHYTANOYL-COA HYDROXYLASE-INTERACTING PROTEIN"/>
    <property type="match status" value="1"/>
</dbReference>
<feature type="compositionally biased region" description="Basic and acidic residues" evidence="2">
    <location>
        <begin position="24"/>
        <end position="53"/>
    </location>
</feature>
<evidence type="ECO:0000313" key="4">
    <source>
        <dbReference type="Ensembl" id="ENSFALP00000020527.1"/>
    </source>
</evidence>
<dbReference type="GeneTree" id="ENSGT00390000014563"/>
<proteinExistence type="predicted"/>
<evidence type="ECO:0000256" key="1">
    <source>
        <dbReference type="ARBA" id="ARBA00023180"/>
    </source>
</evidence>
<feature type="region of interest" description="Disordered" evidence="2">
    <location>
        <begin position="19"/>
        <end position="84"/>
    </location>
</feature>
<dbReference type="Proteomes" id="UP000016665">
    <property type="component" value="Unplaced"/>
</dbReference>
<dbReference type="AlphaFoldDB" id="A0A803VCS1"/>
<evidence type="ECO:0000259" key="3">
    <source>
        <dbReference type="Pfam" id="PF19281"/>
    </source>
</evidence>
<dbReference type="GO" id="GO:0005737">
    <property type="term" value="C:cytoplasm"/>
    <property type="evidence" value="ECO:0007669"/>
    <property type="project" value="Ensembl"/>
</dbReference>
<reference evidence="4" key="1">
    <citation type="submission" date="2025-08" db="UniProtKB">
        <authorList>
            <consortium name="Ensembl"/>
        </authorList>
    </citation>
    <scope>IDENTIFICATION</scope>
</reference>
<dbReference type="Ensembl" id="ENSFALT00000044406.1">
    <property type="protein sequence ID" value="ENSFALP00000020527.1"/>
    <property type="gene ID" value="ENSFALG00000000033.2"/>
</dbReference>
<keyword evidence="1" id="KW-0325">Glycoprotein</keyword>
<name>A0A803VCS1_FICAL</name>
<dbReference type="InterPro" id="IPR045545">
    <property type="entry name" value="PHYIP/PHIPL_C"/>
</dbReference>
<dbReference type="InterPro" id="IPR042868">
    <property type="entry name" value="PHYHIP/PHYHIPL"/>
</dbReference>
<gene>
    <name evidence="4" type="primary">PHYHIP</name>
</gene>
<accession>A0A803VCS1</accession>
<feature type="region of interest" description="Disordered" evidence="2">
    <location>
        <begin position="335"/>
        <end position="369"/>
    </location>
</feature>